<keyword evidence="7 9" id="KW-0472">Membrane</keyword>
<comment type="catalytic activity">
    <reaction evidence="9">
        <text>N-terminal S-1,2-diacyl-sn-glyceryl-L-cysteinyl-[lipoprotein] + a glycerophospholipid = N-acyl-S-1,2-diacyl-sn-glyceryl-L-cysteinyl-[lipoprotein] + a 2-acyl-sn-glycero-3-phospholipid + H(+)</text>
        <dbReference type="Rhea" id="RHEA:48228"/>
        <dbReference type="Rhea" id="RHEA-COMP:14681"/>
        <dbReference type="Rhea" id="RHEA-COMP:14684"/>
        <dbReference type="ChEBI" id="CHEBI:15378"/>
        <dbReference type="ChEBI" id="CHEBI:136912"/>
        <dbReference type="ChEBI" id="CHEBI:140656"/>
        <dbReference type="ChEBI" id="CHEBI:140657"/>
        <dbReference type="ChEBI" id="CHEBI:140660"/>
        <dbReference type="EC" id="2.3.1.269"/>
    </reaction>
</comment>
<comment type="similarity">
    <text evidence="2 9">Belongs to the CN hydrolase family. Apolipoprotein N-acyltransferase subfamily.</text>
</comment>
<feature type="transmembrane region" description="Helical" evidence="9">
    <location>
        <begin position="54"/>
        <end position="73"/>
    </location>
</feature>
<reference evidence="11" key="1">
    <citation type="submission" date="2021-08" db="EMBL/GenBank/DDBJ databases">
        <title>Comparative analyses of Brucepasteria parasyntrophica and Teretinema zuelzerae.</title>
        <authorList>
            <person name="Song Y."/>
            <person name="Brune A."/>
        </authorList>
    </citation>
    <scope>NUCLEOTIDE SEQUENCE</scope>
    <source>
        <strain evidence="11">DSM 1903</strain>
    </source>
</reference>
<dbReference type="HAMAP" id="MF_01148">
    <property type="entry name" value="Lnt"/>
    <property type="match status" value="1"/>
</dbReference>
<feature type="transmembrane region" description="Helical" evidence="9">
    <location>
        <begin position="195"/>
        <end position="215"/>
    </location>
</feature>
<feature type="transmembrane region" description="Helical" evidence="9">
    <location>
        <begin position="114"/>
        <end position="138"/>
    </location>
</feature>
<keyword evidence="12" id="KW-1185">Reference proteome</keyword>
<dbReference type="GO" id="GO:0016410">
    <property type="term" value="F:N-acyltransferase activity"/>
    <property type="evidence" value="ECO:0007669"/>
    <property type="project" value="UniProtKB-UniRule"/>
</dbReference>
<evidence type="ECO:0000256" key="6">
    <source>
        <dbReference type="ARBA" id="ARBA00022989"/>
    </source>
</evidence>
<keyword evidence="8 9" id="KW-0012">Acyltransferase</keyword>
<proteinExistence type="inferred from homology"/>
<dbReference type="SUPFAM" id="SSF56317">
    <property type="entry name" value="Carbon-nitrogen hydrolase"/>
    <property type="match status" value="1"/>
</dbReference>
<feature type="transmembrane region" description="Helical" evidence="9">
    <location>
        <begin position="499"/>
        <end position="518"/>
    </location>
</feature>
<evidence type="ECO:0000256" key="3">
    <source>
        <dbReference type="ARBA" id="ARBA00022475"/>
    </source>
</evidence>
<evidence type="ECO:0000256" key="1">
    <source>
        <dbReference type="ARBA" id="ARBA00004651"/>
    </source>
</evidence>
<dbReference type="RefSeq" id="WP_230755443.1">
    <property type="nucleotide sequence ID" value="NZ_JAINWA010000003.1"/>
</dbReference>
<evidence type="ECO:0000256" key="8">
    <source>
        <dbReference type="ARBA" id="ARBA00023315"/>
    </source>
</evidence>
<dbReference type="Gene3D" id="3.60.110.10">
    <property type="entry name" value="Carbon-nitrogen hydrolase"/>
    <property type="match status" value="1"/>
</dbReference>
<keyword evidence="5 9" id="KW-0812">Transmembrane</keyword>
<evidence type="ECO:0000256" key="5">
    <source>
        <dbReference type="ARBA" id="ARBA00022692"/>
    </source>
</evidence>
<feature type="domain" description="CN hydrolase" evidence="10">
    <location>
        <begin position="227"/>
        <end position="488"/>
    </location>
</feature>
<evidence type="ECO:0000256" key="4">
    <source>
        <dbReference type="ARBA" id="ARBA00022679"/>
    </source>
</evidence>
<accession>A0AAE3EH25</accession>
<dbReference type="EMBL" id="JAINWA010000003">
    <property type="protein sequence ID" value="MCD1654845.1"/>
    <property type="molecule type" value="Genomic_DNA"/>
</dbReference>
<protein>
    <recommendedName>
        <fullName evidence="9">Apolipoprotein N-acyltransferase</fullName>
        <shortName evidence="9">ALP N-acyltransferase</shortName>
        <ecNumber evidence="9">2.3.1.269</ecNumber>
    </recommendedName>
</protein>
<evidence type="ECO:0000313" key="12">
    <source>
        <dbReference type="Proteomes" id="UP001198163"/>
    </source>
</evidence>
<dbReference type="InterPro" id="IPR045378">
    <property type="entry name" value="LNT_N"/>
</dbReference>
<organism evidence="11 12">
    <name type="scientific">Teretinema zuelzerae</name>
    <dbReference type="NCBI Taxonomy" id="156"/>
    <lineage>
        <taxon>Bacteria</taxon>
        <taxon>Pseudomonadati</taxon>
        <taxon>Spirochaetota</taxon>
        <taxon>Spirochaetia</taxon>
        <taxon>Spirochaetales</taxon>
        <taxon>Treponemataceae</taxon>
        <taxon>Teretinema</taxon>
    </lineage>
</organism>
<dbReference type="EC" id="2.3.1.269" evidence="9"/>
<dbReference type="NCBIfam" id="TIGR00546">
    <property type="entry name" value="lnt"/>
    <property type="match status" value="1"/>
</dbReference>
<comment type="function">
    <text evidence="9">Catalyzes the phospholipid dependent N-acylation of the N-terminal cysteine of apolipoprotein, the last step in lipoprotein maturation.</text>
</comment>
<comment type="caution">
    <text evidence="11">The sequence shown here is derived from an EMBL/GenBank/DDBJ whole genome shotgun (WGS) entry which is preliminary data.</text>
</comment>
<dbReference type="AlphaFoldDB" id="A0AAE3EH25"/>
<dbReference type="GO" id="GO:0005886">
    <property type="term" value="C:plasma membrane"/>
    <property type="evidence" value="ECO:0007669"/>
    <property type="project" value="UniProtKB-SubCell"/>
</dbReference>
<dbReference type="InterPro" id="IPR036526">
    <property type="entry name" value="C-N_Hydrolase_sf"/>
</dbReference>
<gene>
    <name evidence="9 11" type="primary">lnt</name>
    <name evidence="11" type="ORF">K7J14_09025</name>
</gene>
<keyword evidence="4 9" id="KW-0808">Transferase</keyword>
<evidence type="ECO:0000256" key="9">
    <source>
        <dbReference type="HAMAP-Rule" id="MF_01148"/>
    </source>
</evidence>
<dbReference type="PANTHER" id="PTHR38686">
    <property type="entry name" value="APOLIPOPROTEIN N-ACYLTRANSFERASE"/>
    <property type="match status" value="1"/>
</dbReference>
<evidence type="ECO:0000256" key="7">
    <source>
        <dbReference type="ARBA" id="ARBA00023136"/>
    </source>
</evidence>
<dbReference type="Pfam" id="PF20154">
    <property type="entry name" value="LNT_N"/>
    <property type="match status" value="1"/>
</dbReference>
<dbReference type="PANTHER" id="PTHR38686:SF1">
    <property type="entry name" value="APOLIPOPROTEIN N-ACYLTRANSFERASE"/>
    <property type="match status" value="1"/>
</dbReference>
<comment type="pathway">
    <text evidence="9">Protein modification; lipoprotein biosynthesis (N-acyl transfer).</text>
</comment>
<evidence type="ECO:0000313" key="11">
    <source>
        <dbReference type="EMBL" id="MCD1654845.1"/>
    </source>
</evidence>
<evidence type="ECO:0000259" key="10">
    <source>
        <dbReference type="PROSITE" id="PS50263"/>
    </source>
</evidence>
<feature type="transmembrane region" description="Helical" evidence="9">
    <location>
        <begin position="158"/>
        <end position="183"/>
    </location>
</feature>
<evidence type="ECO:0000256" key="2">
    <source>
        <dbReference type="ARBA" id="ARBA00010065"/>
    </source>
</evidence>
<name>A0AAE3EH25_9SPIR</name>
<dbReference type="GO" id="GO:0042158">
    <property type="term" value="P:lipoprotein biosynthetic process"/>
    <property type="evidence" value="ECO:0007669"/>
    <property type="project" value="UniProtKB-UniRule"/>
</dbReference>
<dbReference type="InterPro" id="IPR004563">
    <property type="entry name" value="Apolipo_AcylTrfase"/>
</dbReference>
<feature type="transmembrane region" description="Helical" evidence="9">
    <location>
        <begin position="30"/>
        <end position="47"/>
    </location>
</feature>
<comment type="subcellular location">
    <subcellularLocation>
        <location evidence="1 9">Cell membrane</location>
        <topology evidence="1 9">Multi-pass membrane protein</topology>
    </subcellularLocation>
</comment>
<dbReference type="InterPro" id="IPR003010">
    <property type="entry name" value="C-N_Hydrolase"/>
</dbReference>
<keyword evidence="3 9" id="KW-1003">Cell membrane</keyword>
<dbReference type="CDD" id="cd07571">
    <property type="entry name" value="ALP_N-acyl_transferase"/>
    <property type="match status" value="1"/>
</dbReference>
<dbReference type="PROSITE" id="PS50263">
    <property type="entry name" value="CN_HYDROLASE"/>
    <property type="match status" value="1"/>
</dbReference>
<dbReference type="Pfam" id="PF00795">
    <property type="entry name" value="CN_hydrolase"/>
    <property type="match status" value="1"/>
</dbReference>
<feature type="transmembrane region" description="Helical" evidence="9">
    <location>
        <begin position="79"/>
        <end position="102"/>
    </location>
</feature>
<sequence>MTLPTALFMTVLSAGLLVLSIPNELMPLGSFSIGLIALAPLYLALLGNKGKSRAGLMGGLLMLLVHLGSSFWLAYFKEFAIFTLGASALGCFLIGVPAGFVFRSSVKIRRPLRPFLFAAAWTVWEWGKSIGFLAYPWGTVSMSAHRALIPAQIAEITGTWGISYLMALFSAVFAECVFSVASGSIRNDLKRSAPLFKTLAFSAFLWGAALCFGSYRLVAPRSPSGTLAVTLVQQNADSWADGGAKKAMETSQRLTGESIAAAGKKPDLIVWSESTLPFPFAEYRNRFKRFPESYPFLDFLKDTDVPLLVGAPVVVDEENWGLSNSAVLISPEGVVTDWHAKVQLVPFAEYMPFTEYEWVRNFFDALVGFSRGWVPGTKIKSLVLHTENAGTVRFAAPICFEDAFSSLVAGFHNTGSNLLINMTNDSWSKTDSAEYQHHAAALFRAIELRTTLIRSTNAGYSTVINAEGRILADMPLFAEAAITVDAPLYQNRTTFYARFGNWLPALLALALIFVFIFVPETRKRTVLLEK</sequence>
<dbReference type="Proteomes" id="UP001198163">
    <property type="component" value="Unassembled WGS sequence"/>
</dbReference>
<keyword evidence="6 9" id="KW-1133">Transmembrane helix</keyword>